<dbReference type="Gene3D" id="1.10.10.60">
    <property type="entry name" value="Homeodomain-like"/>
    <property type="match status" value="1"/>
</dbReference>
<feature type="region of interest" description="Disordered" evidence="4">
    <location>
        <begin position="245"/>
        <end position="298"/>
    </location>
</feature>
<dbReference type="SUPFAM" id="SSF46689">
    <property type="entry name" value="Homeodomain-like"/>
    <property type="match status" value="1"/>
</dbReference>
<dbReference type="FunFam" id="1.10.10.60:FF:000007">
    <property type="entry name" value="Two-component response regulator"/>
    <property type="match status" value="1"/>
</dbReference>
<feature type="region of interest" description="Disordered" evidence="4">
    <location>
        <begin position="387"/>
        <end position="431"/>
    </location>
</feature>
<dbReference type="GeneID" id="17274579"/>
<evidence type="ECO:0000256" key="1">
    <source>
        <dbReference type="ARBA" id="ARBA00023015"/>
    </source>
</evidence>
<evidence type="ECO:0000256" key="3">
    <source>
        <dbReference type="ARBA" id="ARBA00023242"/>
    </source>
</evidence>
<reference evidence="6" key="1">
    <citation type="journal article" date="2013" name="Nature">
        <title>Pan genome of the phytoplankton Emiliania underpins its global distribution.</title>
        <authorList>
            <person name="Read B.A."/>
            <person name="Kegel J."/>
            <person name="Klute M.J."/>
            <person name="Kuo A."/>
            <person name="Lefebvre S.C."/>
            <person name="Maumus F."/>
            <person name="Mayer C."/>
            <person name="Miller J."/>
            <person name="Monier A."/>
            <person name="Salamov A."/>
            <person name="Young J."/>
            <person name="Aguilar M."/>
            <person name="Claverie J.M."/>
            <person name="Frickenhaus S."/>
            <person name="Gonzalez K."/>
            <person name="Herman E.K."/>
            <person name="Lin Y.C."/>
            <person name="Napier J."/>
            <person name="Ogata H."/>
            <person name="Sarno A.F."/>
            <person name="Shmutz J."/>
            <person name="Schroeder D."/>
            <person name="de Vargas C."/>
            <person name="Verret F."/>
            <person name="von Dassow P."/>
            <person name="Valentin K."/>
            <person name="Van de Peer Y."/>
            <person name="Wheeler G."/>
            <person name="Dacks J.B."/>
            <person name="Delwiche C.F."/>
            <person name="Dyhrman S.T."/>
            <person name="Glockner G."/>
            <person name="John U."/>
            <person name="Richards T."/>
            <person name="Worden A.Z."/>
            <person name="Zhang X."/>
            <person name="Grigoriev I.V."/>
            <person name="Allen A.E."/>
            <person name="Bidle K."/>
            <person name="Borodovsky M."/>
            <person name="Bowler C."/>
            <person name="Brownlee C."/>
            <person name="Cock J.M."/>
            <person name="Elias M."/>
            <person name="Gladyshev V.N."/>
            <person name="Groth M."/>
            <person name="Guda C."/>
            <person name="Hadaegh A."/>
            <person name="Iglesias-Rodriguez M.D."/>
            <person name="Jenkins J."/>
            <person name="Jones B.M."/>
            <person name="Lawson T."/>
            <person name="Leese F."/>
            <person name="Lindquist E."/>
            <person name="Lobanov A."/>
            <person name="Lomsadze A."/>
            <person name="Malik S.B."/>
            <person name="Marsh M.E."/>
            <person name="Mackinder L."/>
            <person name="Mock T."/>
            <person name="Mueller-Roeber B."/>
            <person name="Pagarete A."/>
            <person name="Parker M."/>
            <person name="Probert I."/>
            <person name="Quesneville H."/>
            <person name="Raines C."/>
            <person name="Rensing S.A."/>
            <person name="Riano-Pachon D.M."/>
            <person name="Richier S."/>
            <person name="Rokitta S."/>
            <person name="Shiraiwa Y."/>
            <person name="Soanes D.M."/>
            <person name="van der Giezen M."/>
            <person name="Wahlund T.M."/>
            <person name="Williams B."/>
            <person name="Wilson W."/>
            <person name="Wolfe G."/>
            <person name="Wurch L.L."/>
        </authorList>
    </citation>
    <scope>NUCLEOTIDE SEQUENCE</scope>
</reference>
<dbReference type="KEGG" id="ehx:EMIHUDRAFT_442831"/>
<dbReference type="InterPro" id="IPR046955">
    <property type="entry name" value="PHR1-like"/>
</dbReference>
<dbReference type="GO" id="GO:0003700">
    <property type="term" value="F:DNA-binding transcription factor activity"/>
    <property type="evidence" value="ECO:0007669"/>
    <property type="project" value="InterPro"/>
</dbReference>
<keyword evidence="6" id="KW-1185">Reference proteome</keyword>
<evidence type="ECO:0000313" key="6">
    <source>
        <dbReference type="Proteomes" id="UP000013827"/>
    </source>
</evidence>
<evidence type="ECO:0000256" key="4">
    <source>
        <dbReference type="SAM" id="MobiDB-lite"/>
    </source>
</evidence>
<dbReference type="RefSeq" id="XP_005781463.1">
    <property type="nucleotide sequence ID" value="XM_005781406.1"/>
</dbReference>
<sequence>MAATSRPIPPRAAPGSKRPRTWDVDVSLDELVSWDVLEQFMQDIPSEPALPDEPSTEAQAVQSAADGLGVGGFPFGGVMGLGGGGASSAGLAGWPSGPGLAVGAWGGDMAVEATGGAESPAAAGSSSAEGGRQVHKQRFVWTAELHRRFETAVNTLGIDHAKPQAISQMMKCEGEGAPTRQNIKSHLQKYRLLMQKRGKAGASAGTLMATLTPSASCASLADQDEPSTSADTGLVAAAAAAASAAVPGKAAAAPRPAVERDGSDEASVFSRASSGKLPSLGPSTSFGGDGESVGSPRAPTELDVHLARQEMNLKVQMDLQTKLHRQLLMQRQLQHQLETFSRGGMQRWQAMLSLKNSLRERLTKHVAMQQEMLQHLDAIVSSEVSRQVPASEADGEEAARDSALARAADGGCGREASAEDADLSSSRAGTTPTEELLAMPLLRDPSVGTSGAGGACELSLEGGGDAAAAAAAAAAADATGGGGVPIARAAFGAAGSGLAGSASAAAAAAAAVAAASCGAGAE</sequence>
<evidence type="ECO:0000313" key="5">
    <source>
        <dbReference type="EnsemblProtists" id="EOD29034"/>
    </source>
</evidence>
<dbReference type="InterPro" id="IPR006447">
    <property type="entry name" value="Myb_dom_plants"/>
</dbReference>
<dbReference type="InterPro" id="IPR009057">
    <property type="entry name" value="Homeodomain-like_sf"/>
</dbReference>
<evidence type="ECO:0000256" key="2">
    <source>
        <dbReference type="ARBA" id="ARBA00023163"/>
    </source>
</evidence>
<feature type="region of interest" description="Disordered" evidence="4">
    <location>
        <begin position="1"/>
        <end position="22"/>
    </location>
</feature>
<dbReference type="Proteomes" id="UP000013827">
    <property type="component" value="Unassembled WGS sequence"/>
</dbReference>
<accession>A0A0D3JZU9</accession>
<dbReference type="AlphaFoldDB" id="A0A0D3JZU9"/>
<proteinExistence type="predicted"/>
<protein>
    <recommendedName>
        <fullName evidence="7">HTH myb-type domain-containing protein</fullName>
    </recommendedName>
</protein>
<reference evidence="5" key="2">
    <citation type="submission" date="2024-10" db="UniProtKB">
        <authorList>
            <consortium name="EnsemblProtists"/>
        </authorList>
    </citation>
    <scope>IDENTIFICATION</scope>
</reference>
<dbReference type="GO" id="GO:0003677">
    <property type="term" value="F:DNA binding"/>
    <property type="evidence" value="ECO:0007669"/>
    <property type="project" value="InterPro"/>
</dbReference>
<keyword evidence="2" id="KW-0804">Transcription</keyword>
<evidence type="ECO:0008006" key="7">
    <source>
        <dbReference type="Google" id="ProtNLM"/>
    </source>
</evidence>
<organism evidence="5 6">
    <name type="scientific">Emiliania huxleyi (strain CCMP1516)</name>
    <dbReference type="NCBI Taxonomy" id="280463"/>
    <lineage>
        <taxon>Eukaryota</taxon>
        <taxon>Haptista</taxon>
        <taxon>Haptophyta</taxon>
        <taxon>Prymnesiophyceae</taxon>
        <taxon>Isochrysidales</taxon>
        <taxon>Noelaerhabdaceae</taxon>
        <taxon>Emiliania</taxon>
    </lineage>
</organism>
<name>A0A0D3JZU9_EMIH1</name>
<dbReference type="NCBIfam" id="TIGR01557">
    <property type="entry name" value="myb_SHAQKYF"/>
    <property type="match status" value="1"/>
</dbReference>
<keyword evidence="3" id="KW-0539">Nucleus</keyword>
<dbReference type="STRING" id="2903.R1F733"/>
<dbReference type="EnsemblProtists" id="EOD29034">
    <property type="protein sequence ID" value="EOD29034"/>
    <property type="gene ID" value="EMIHUDRAFT_442831"/>
</dbReference>
<dbReference type="PANTHER" id="PTHR31499">
    <property type="entry name" value="MYB FAMILY TRANSCRIPTION FACTOR PHL11"/>
    <property type="match status" value="1"/>
</dbReference>
<dbReference type="PANTHER" id="PTHR31499:SF79">
    <property type="entry name" value="HTH MYB-TYPE DOMAIN-CONTAINING PROTEIN"/>
    <property type="match status" value="1"/>
</dbReference>
<feature type="compositionally biased region" description="Low complexity" evidence="4">
    <location>
        <begin position="245"/>
        <end position="256"/>
    </location>
</feature>
<keyword evidence="1" id="KW-0805">Transcription regulation</keyword>
<dbReference type="eggNOG" id="ENOG502RIEW">
    <property type="taxonomic scope" value="Eukaryota"/>
</dbReference>
<dbReference type="HOGENOM" id="CLU_522204_0_0_1"/>
<dbReference type="PaxDb" id="2903-EOD29034"/>